<dbReference type="Proteomes" id="UP000054279">
    <property type="component" value="Unassembled WGS sequence"/>
</dbReference>
<evidence type="ECO:0000256" key="1">
    <source>
        <dbReference type="SAM" id="MobiDB-lite"/>
    </source>
</evidence>
<feature type="region of interest" description="Disordered" evidence="1">
    <location>
        <begin position="40"/>
        <end position="79"/>
    </location>
</feature>
<gene>
    <name evidence="2" type="ORF">M422DRAFT_38186</name>
</gene>
<feature type="region of interest" description="Disordered" evidence="1">
    <location>
        <begin position="159"/>
        <end position="232"/>
    </location>
</feature>
<accession>A0A0C9TBM9</accession>
<reference evidence="2 3" key="1">
    <citation type="submission" date="2014-06" db="EMBL/GenBank/DDBJ databases">
        <title>Evolutionary Origins and Diversification of the Mycorrhizal Mutualists.</title>
        <authorList>
            <consortium name="DOE Joint Genome Institute"/>
            <consortium name="Mycorrhizal Genomics Consortium"/>
            <person name="Kohler A."/>
            <person name="Kuo A."/>
            <person name="Nagy L.G."/>
            <person name="Floudas D."/>
            <person name="Copeland A."/>
            <person name="Barry K.W."/>
            <person name="Cichocki N."/>
            <person name="Veneault-Fourrey C."/>
            <person name="LaButti K."/>
            <person name="Lindquist E.A."/>
            <person name="Lipzen A."/>
            <person name="Lundell T."/>
            <person name="Morin E."/>
            <person name="Murat C."/>
            <person name="Riley R."/>
            <person name="Ohm R."/>
            <person name="Sun H."/>
            <person name="Tunlid A."/>
            <person name="Henrissat B."/>
            <person name="Grigoriev I.V."/>
            <person name="Hibbett D.S."/>
            <person name="Martin F."/>
        </authorList>
    </citation>
    <scope>NUCLEOTIDE SEQUENCE [LARGE SCALE GENOMIC DNA]</scope>
    <source>
        <strain evidence="2 3">SS14</strain>
    </source>
</reference>
<feature type="compositionally biased region" description="Polar residues" evidence="1">
    <location>
        <begin position="11"/>
        <end position="22"/>
    </location>
</feature>
<dbReference type="HOGENOM" id="CLU_491892_0_0_1"/>
<dbReference type="EMBL" id="KN837366">
    <property type="protein sequence ID" value="KIJ26523.1"/>
    <property type="molecule type" value="Genomic_DNA"/>
</dbReference>
<name>A0A0C9TBM9_SPHS4</name>
<feature type="compositionally biased region" description="Low complexity" evidence="1">
    <location>
        <begin position="66"/>
        <end position="79"/>
    </location>
</feature>
<sequence>MEAGGLLHNLHNITPDKNSINPSGGVLQLTKRERDFVFLERSSVEEDREENEGQGSSEDIPAPNHSNESSVSETNSDSTSEEAGFIEILKTFQVQDPEYFFKALKQIISDKGKWIQESSKDSLVSFKQDLFLFQRNTNSRNDHGKLIREYTGKALITMPSRLPVQKNDKGKKRGQNSPISTGGNREEGPNMIEHQKSQPVLTGTSVEGPPFKKRKRKQTSNSQANEDEEIDIDAIADPEAIQTETNPDVQMQDLQSAIDTDLHITAATGQQTSQLNREVTSEFVEKLVSLNFDGIPELIHSGQLTTLNADNYTQALSNNQYEEYVEIIQYLNVAIQLLKESKPDFLSTITKGLPQWETYLSTNDIDEATAIFFCQWLGIVGAVWSKHVEEGDSYSSIIRQVQEKVKNFVENIDTKGLSGVQIPILTKETLSHLEKMWPYYMAWLYFDFPTRLPCVSGEKRTQFEIGKVYSLIRVDPKEINIKYILNVHSLVLNSKITAKLVKKYSHYIRHIGVGKLSKTALWMREMILYRRSSHHLHYWRIRVINSIIPTRLFF</sequence>
<organism evidence="2 3">
    <name type="scientific">Sphaerobolus stellatus (strain SS14)</name>
    <dbReference type="NCBI Taxonomy" id="990650"/>
    <lineage>
        <taxon>Eukaryota</taxon>
        <taxon>Fungi</taxon>
        <taxon>Dikarya</taxon>
        <taxon>Basidiomycota</taxon>
        <taxon>Agaricomycotina</taxon>
        <taxon>Agaricomycetes</taxon>
        <taxon>Phallomycetidae</taxon>
        <taxon>Geastrales</taxon>
        <taxon>Sphaerobolaceae</taxon>
        <taxon>Sphaerobolus</taxon>
    </lineage>
</organism>
<feature type="compositionally biased region" description="Basic and acidic residues" evidence="1">
    <location>
        <begin position="184"/>
        <end position="196"/>
    </location>
</feature>
<feature type="region of interest" description="Disordered" evidence="1">
    <location>
        <begin position="1"/>
        <end position="26"/>
    </location>
</feature>
<dbReference type="AlphaFoldDB" id="A0A0C9TBM9"/>
<keyword evidence="3" id="KW-1185">Reference proteome</keyword>
<evidence type="ECO:0000313" key="2">
    <source>
        <dbReference type="EMBL" id="KIJ26523.1"/>
    </source>
</evidence>
<proteinExistence type="predicted"/>
<protein>
    <submittedName>
        <fullName evidence="2">Uncharacterized protein</fullName>
    </submittedName>
</protein>
<evidence type="ECO:0000313" key="3">
    <source>
        <dbReference type="Proteomes" id="UP000054279"/>
    </source>
</evidence>